<sequence length="445" mass="47922">MLLITNCTIRRIGAAGIYPTGDGKKVSASGTTTTTTEIVVLSHAPVVNPLPRTPLDQREPKTRRARAPEKNIAEGFDSDSQSPKQSDSEEAPKPRKQGRPRKNPLPPAKPAAVPTRPATSRRAKGKVVYQEEEEDDDEEEDMDQSEEQEEKKDQPVKKPPKQQKPQARSKPQATKSSVKQTKIDDFSPKGRGAGKTLNGASSAKSLAVVNTKTAAKIASGGRGAASQGPAVKRFVTSPPAVSPNRSKIQGGESDDSSKGGDDRRSPAVVRRLKPPMLRENMLTRPSPTKSPGFRKRSPPSSPSSASTSPSHVKKARLALSESGSERSRSPPAPAKRGPVARPEPIKSNIRNTKRGVVSNGTSDGEDAPETSQSSLSVSQSKASSAQSQEDDEGLSVRISTIFAIHLFFPLQQILFSFPVTSITLTKLLFDLAVIPNCLYTRMYRK</sequence>
<evidence type="ECO:0000313" key="3">
    <source>
        <dbReference type="Proteomes" id="UP000735302"/>
    </source>
</evidence>
<feature type="region of interest" description="Disordered" evidence="1">
    <location>
        <begin position="45"/>
        <end position="390"/>
    </location>
</feature>
<accession>A0AAV4B1L9</accession>
<feature type="compositionally biased region" description="Basic and acidic residues" evidence="1">
    <location>
        <begin position="255"/>
        <end position="265"/>
    </location>
</feature>
<dbReference type="AlphaFoldDB" id="A0AAV4B1L9"/>
<proteinExistence type="predicted"/>
<dbReference type="EMBL" id="BLXT01004566">
    <property type="protein sequence ID" value="GFO14485.1"/>
    <property type="molecule type" value="Genomic_DNA"/>
</dbReference>
<feature type="compositionally biased region" description="Polar residues" evidence="1">
    <location>
        <begin position="169"/>
        <end position="180"/>
    </location>
</feature>
<comment type="caution">
    <text evidence="2">The sequence shown here is derived from an EMBL/GenBank/DDBJ whole genome shotgun (WGS) entry which is preliminary data.</text>
</comment>
<name>A0AAV4B1L9_9GAST</name>
<feature type="compositionally biased region" description="Low complexity" evidence="1">
    <location>
        <begin position="371"/>
        <end position="387"/>
    </location>
</feature>
<organism evidence="2 3">
    <name type="scientific">Plakobranchus ocellatus</name>
    <dbReference type="NCBI Taxonomy" id="259542"/>
    <lineage>
        <taxon>Eukaryota</taxon>
        <taxon>Metazoa</taxon>
        <taxon>Spiralia</taxon>
        <taxon>Lophotrochozoa</taxon>
        <taxon>Mollusca</taxon>
        <taxon>Gastropoda</taxon>
        <taxon>Heterobranchia</taxon>
        <taxon>Euthyneura</taxon>
        <taxon>Panpulmonata</taxon>
        <taxon>Sacoglossa</taxon>
        <taxon>Placobranchoidea</taxon>
        <taxon>Plakobranchidae</taxon>
        <taxon>Plakobranchus</taxon>
    </lineage>
</organism>
<feature type="compositionally biased region" description="Polar residues" evidence="1">
    <location>
        <begin position="198"/>
        <end position="213"/>
    </location>
</feature>
<evidence type="ECO:0000256" key="1">
    <source>
        <dbReference type="SAM" id="MobiDB-lite"/>
    </source>
</evidence>
<feature type="compositionally biased region" description="Acidic residues" evidence="1">
    <location>
        <begin position="130"/>
        <end position="148"/>
    </location>
</feature>
<feature type="compositionally biased region" description="Basic and acidic residues" evidence="1">
    <location>
        <begin position="55"/>
        <end position="72"/>
    </location>
</feature>
<keyword evidence="3" id="KW-1185">Reference proteome</keyword>
<dbReference type="Proteomes" id="UP000735302">
    <property type="component" value="Unassembled WGS sequence"/>
</dbReference>
<evidence type="ECO:0000313" key="2">
    <source>
        <dbReference type="EMBL" id="GFO14485.1"/>
    </source>
</evidence>
<gene>
    <name evidence="2" type="ORF">PoB_004099000</name>
</gene>
<reference evidence="2 3" key="1">
    <citation type="journal article" date="2021" name="Elife">
        <title>Chloroplast acquisition without the gene transfer in kleptoplastic sea slugs, Plakobranchus ocellatus.</title>
        <authorList>
            <person name="Maeda T."/>
            <person name="Takahashi S."/>
            <person name="Yoshida T."/>
            <person name="Shimamura S."/>
            <person name="Takaki Y."/>
            <person name="Nagai Y."/>
            <person name="Toyoda A."/>
            <person name="Suzuki Y."/>
            <person name="Arimoto A."/>
            <person name="Ishii H."/>
            <person name="Satoh N."/>
            <person name="Nishiyama T."/>
            <person name="Hasebe M."/>
            <person name="Maruyama T."/>
            <person name="Minagawa J."/>
            <person name="Obokata J."/>
            <person name="Shigenobu S."/>
        </authorList>
    </citation>
    <scope>NUCLEOTIDE SEQUENCE [LARGE SCALE GENOMIC DNA]</scope>
</reference>
<protein>
    <submittedName>
        <fullName evidence="2">Uncharacterized protein</fullName>
    </submittedName>
</protein>